<feature type="signal peptide" evidence="9">
    <location>
        <begin position="1"/>
        <end position="27"/>
    </location>
</feature>
<reference evidence="11" key="2">
    <citation type="submission" date="2023-06" db="EMBL/GenBank/DDBJ databases">
        <authorList>
            <consortium name="Lawrence Berkeley National Laboratory"/>
            <person name="Haridas S."/>
            <person name="Hensen N."/>
            <person name="Bonometti L."/>
            <person name="Westerberg I."/>
            <person name="Brannstrom I.O."/>
            <person name="Guillou S."/>
            <person name="Cros-Aarteil S."/>
            <person name="Calhoun S."/>
            <person name="Kuo A."/>
            <person name="Mondo S."/>
            <person name="Pangilinan J."/>
            <person name="Riley R."/>
            <person name="Labutti K."/>
            <person name="Andreopoulos B."/>
            <person name="Lipzen A."/>
            <person name="Chen C."/>
            <person name="Yanf M."/>
            <person name="Daum C."/>
            <person name="Ng V."/>
            <person name="Clum A."/>
            <person name="Steindorff A."/>
            <person name="Ohm R."/>
            <person name="Martin F."/>
            <person name="Silar P."/>
            <person name="Natvig D."/>
            <person name="Lalanne C."/>
            <person name="Gautier V."/>
            <person name="Ament-Velasquez S.L."/>
            <person name="Kruys A."/>
            <person name="Hutchinson M.I."/>
            <person name="Powell A.J."/>
            <person name="Barry K."/>
            <person name="Miller A.N."/>
            <person name="Grigoriev I.V."/>
            <person name="Debuchy R."/>
            <person name="Gladieux P."/>
            <person name="Thoren M.H."/>
            <person name="Johannesson H."/>
        </authorList>
    </citation>
    <scope>NUCLEOTIDE SEQUENCE</scope>
    <source>
        <strain evidence="11">CBS 560.94</strain>
    </source>
</reference>
<dbReference type="FunFam" id="2.102.20.10:FF:000001">
    <property type="entry name" value="Beta-galactosidase A"/>
    <property type="match status" value="1"/>
</dbReference>
<dbReference type="Proteomes" id="UP001278500">
    <property type="component" value="Unassembled WGS sequence"/>
</dbReference>
<dbReference type="InterPro" id="IPR008979">
    <property type="entry name" value="Galactose-bd-like_sf"/>
</dbReference>
<name>A0AAE0MTS7_9PEZI</name>
<dbReference type="Gene3D" id="3.20.20.80">
    <property type="entry name" value="Glycosidases"/>
    <property type="match status" value="1"/>
</dbReference>
<dbReference type="GO" id="GO:0004565">
    <property type="term" value="F:beta-galactosidase activity"/>
    <property type="evidence" value="ECO:0007669"/>
    <property type="project" value="UniProtKB-EC"/>
</dbReference>
<dbReference type="InterPro" id="IPR018954">
    <property type="entry name" value="Betagal_dom2"/>
</dbReference>
<dbReference type="InterPro" id="IPR036833">
    <property type="entry name" value="BetaGal_dom3_sf"/>
</dbReference>
<evidence type="ECO:0000313" key="12">
    <source>
        <dbReference type="Proteomes" id="UP001278500"/>
    </source>
</evidence>
<keyword evidence="7" id="KW-0326">Glycosidase</keyword>
<dbReference type="SUPFAM" id="SSF49785">
    <property type="entry name" value="Galactose-binding domain-like"/>
    <property type="match status" value="2"/>
</dbReference>
<evidence type="ECO:0000256" key="8">
    <source>
        <dbReference type="RuleBase" id="RU003679"/>
    </source>
</evidence>
<evidence type="ECO:0000256" key="4">
    <source>
        <dbReference type="ARBA" id="ARBA00022729"/>
    </source>
</evidence>
<organism evidence="11 12">
    <name type="scientific">Neurospora tetraspora</name>
    <dbReference type="NCBI Taxonomy" id="94610"/>
    <lineage>
        <taxon>Eukaryota</taxon>
        <taxon>Fungi</taxon>
        <taxon>Dikarya</taxon>
        <taxon>Ascomycota</taxon>
        <taxon>Pezizomycotina</taxon>
        <taxon>Sordariomycetes</taxon>
        <taxon>Sordariomycetidae</taxon>
        <taxon>Sordariales</taxon>
        <taxon>Sordariaceae</taxon>
        <taxon>Neurospora</taxon>
    </lineage>
</organism>
<dbReference type="EC" id="3.2.1.23" evidence="3"/>
<accession>A0AAE0MTS7</accession>
<sequence>MRFVNRALGSPACALLLLSSGLQYVLGASDTSSAWPIQGNDLQNQIQWDHYSIIINGERLFLFGGEMHPFRLPVPELWEDVLQKVKAMGMRMISIYTHWGFHAPTPDQVDFDTGAHNLTRFFEMAKEVGLYVLVRPGPYINGELNAGGMALWSTTGAYGELRSNGSAFTEAWTPYQTGMAKLVKPFQLTEGGTVIMYQLENEYGEQWKNVEVKIPNPKAVSYMEKLKENAIENGIVVPSVHNAPNANGRPWSKDYDTVGAGGDVDIYGLDSYPQCWSCVTEECGNNILPFAVSNYHDHFQLVSPNQPSFMPEFQGGAMSPWLSPAGGCAERTGTEFVNFYYRDNIAQRITILNLYMIYGGTNWGWLAAPFLGSSYDYGAAISEDRNIGSKYYEIKNLGLFIRAADELAYTDRLGTGTNYTNNTNIFTTELRNPKTDARFYVLRHATTSSSSEETFAINVTTSVGSFYVPRVAPCPKLVGHEGKIFVADFHFGKHSLYYATTEVLTYSVIDGKTTLVLWTPVGISGEFYLKGAKKGTLASSSRGQTAVFDKRDKGVVVGFTQHEGATVLDFDNDVRVMLVDRETAYQTWVPALTKDPKVPVDKTAIVVGPHLVRSASVQGNTISVTGDSNNATDIEVFTSNRVSTIKWNGKQLQTTKTKYGTLKASLQAPVKFSVPKFGSWKSQDSLPEKAVGYSDNGPAWVIANHTTTPSATKGTVPYLFSDEYGFHTGIKLWRGHFSGEAAATGVYLNIQGGTAHSWSAFLNGQFLGSYTGDPTVTASNATLSFANATIFTNQTNVLFVMNDDTGHDQLSAALNPRGILNVTLLSSSSSPPPKFTLWKLAGTAGGSDTNRSTLDPIRTHYNEGGLTAERLGWHLPGFDDSNWSNTSTSPAQGFTGPTVRFYRTSLPLDAPKGLDASFAFKFTPVDTSNLNYRAFLYVNGYQYGRYYPSIASENVFPVPAGVLNHGGENVIGLAVWAQTEEGAKVDVELVTRYAVESSFESRFDGKYLQPGWTAERLAYVKFQDIRYHVG</sequence>
<evidence type="ECO:0000259" key="10">
    <source>
        <dbReference type="SMART" id="SM01029"/>
    </source>
</evidence>
<dbReference type="GO" id="GO:0005975">
    <property type="term" value="P:carbohydrate metabolic process"/>
    <property type="evidence" value="ECO:0007669"/>
    <property type="project" value="InterPro"/>
</dbReference>
<gene>
    <name evidence="11" type="ORF">B0H65DRAFT_455602</name>
</gene>
<dbReference type="SMART" id="SM01029">
    <property type="entry name" value="BetaGal_dom2"/>
    <property type="match status" value="1"/>
</dbReference>
<dbReference type="Pfam" id="PF13364">
    <property type="entry name" value="BetaGal_ABD2"/>
    <property type="match status" value="2"/>
</dbReference>
<dbReference type="FunFam" id="2.60.390.10:FF:000001">
    <property type="entry name" value="Beta-galactosidase A"/>
    <property type="match status" value="1"/>
</dbReference>
<dbReference type="SUPFAM" id="SSF51011">
    <property type="entry name" value="Glycosyl hydrolase domain"/>
    <property type="match status" value="1"/>
</dbReference>
<dbReference type="InterPro" id="IPR025972">
    <property type="entry name" value="BetaGal_dom3"/>
</dbReference>
<evidence type="ECO:0000313" key="11">
    <source>
        <dbReference type="EMBL" id="KAK3350692.1"/>
    </source>
</evidence>
<keyword evidence="6" id="KW-0325">Glycoprotein</keyword>
<feature type="domain" description="Beta-galactosidase" evidence="10">
    <location>
        <begin position="406"/>
        <end position="587"/>
    </location>
</feature>
<evidence type="ECO:0000256" key="9">
    <source>
        <dbReference type="SAM" id="SignalP"/>
    </source>
</evidence>
<dbReference type="Pfam" id="PF13363">
    <property type="entry name" value="BetaGal_dom3"/>
    <property type="match status" value="1"/>
</dbReference>
<dbReference type="InterPro" id="IPR031330">
    <property type="entry name" value="Gly_Hdrlase_35_cat"/>
</dbReference>
<evidence type="ECO:0000256" key="7">
    <source>
        <dbReference type="ARBA" id="ARBA00023295"/>
    </source>
</evidence>
<dbReference type="InterPro" id="IPR025300">
    <property type="entry name" value="BetaGal_jelly_roll_dom"/>
</dbReference>
<evidence type="ECO:0000256" key="5">
    <source>
        <dbReference type="ARBA" id="ARBA00022801"/>
    </source>
</evidence>
<proteinExistence type="inferred from homology"/>
<dbReference type="PRINTS" id="PR00742">
    <property type="entry name" value="GLHYDRLASE35"/>
</dbReference>
<evidence type="ECO:0000256" key="1">
    <source>
        <dbReference type="ARBA" id="ARBA00001412"/>
    </source>
</evidence>
<evidence type="ECO:0000256" key="6">
    <source>
        <dbReference type="ARBA" id="ARBA00023180"/>
    </source>
</evidence>
<dbReference type="AlphaFoldDB" id="A0AAE0MTS7"/>
<dbReference type="SUPFAM" id="SSF117100">
    <property type="entry name" value="Beta-galactosidase LacA, domain 3"/>
    <property type="match status" value="1"/>
</dbReference>
<dbReference type="InterPro" id="IPR001944">
    <property type="entry name" value="Glycoside_Hdrlase_35"/>
</dbReference>
<protein>
    <recommendedName>
        <fullName evidence="3">beta-galactosidase</fullName>
        <ecNumber evidence="3">3.2.1.23</ecNumber>
    </recommendedName>
</protein>
<dbReference type="Gene3D" id="2.102.20.10">
    <property type="entry name" value="Beta-galactosidase, domain 2"/>
    <property type="match status" value="1"/>
</dbReference>
<dbReference type="EMBL" id="JAUEPP010000002">
    <property type="protein sequence ID" value="KAK3350692.1"/>
    <property type="molecule type" value="Genomic_DNA"/>
</dbReference>
<dbReference type="Pfam" id="PF01301">
    <property type="entry name" value="Glyco_hydro_35"/>
    <property type="match status" value="1"/>
</dbReference>
<dbReference type="Gene3D" id="2.60.390.10">
    <property type="entry name" value="Beta-galactosidase, domain 3"/>
    <property type="match status" value="1"/>
</dbReference>
<evidence type="ECO:0000256" key="2">
    <source>
        <dbReference type="ARBA" id="ARBA00009809"/>
    </source>
</evidence>
<dbReference type="FunFam" id="2.60.120.260:FF:000065">
    <property type="entry name" value="Beta-galactosidase A"/>
    <property type="match status" value="1"/>
</dbReference>
<evidence type="ECO:0000256" key="3">
    <source>
        <dbReference type="ARBA" id="ARBA00012756"/>
    </source>
</evidence>
<dbReference type="FunFam" id="3.20.20.80:FF:000040">
    <property type="entry name" value="Beta-galactosidase A"/>
    <property type="match status" value="1"/>
</dbReference>
<keyword evidence="4 9" id="KW-0732">Signal</keyword>
<keyword evidence="5 11" id="KW-0378">Hydrolase</keyword>
<dbReference type="InterPro" id="IPR037110">
    <property type="entry name" value="Betagal_dom2_sf"/>
</dbReference>
<dbReference type="Pfam" id="PF10435">
    <property type="entry name" value="BetaGal_dom2"/>
    <property type="match status" value="1"/>
</dbReference>
<keyword evidence="12" id="KW-1185">Reference proteome</keyword>
<dbReference type="Gene3D" id="2.60.120.260">
    <property type="entry name" value="Galactose-binding domain-like"/>
    <property type="match status" value="2"/>
</dbReference>
<feature type="chain" id="PRO_5041964508" description="beta-galactosidase" evidence="9">
    <location>
        <begin position="28"/>
        <end position="1030"/>
    </location>
</feature>
<dbReference type="SUPFAM" id="SSF51445">
    <property type="entry name" value="(Trans)glycosidases"/>
    <property type="match status" value="1"/>
</dbReference>
<comment type="caution">
    <text evidence="11">The sequence shown here is derived from an EMBL/GenBank/DDBJ whole genome shotgun (WGS) entry which is preliminary data.</text>
</comment>
<comment type="similarity">
    <text evidence="2 8">Belongs to the glycosyl hydrolase 35 family.</text>
</comment>
<comment type="catalytic activity">
    <reaction evidence="1">
        <text>Hydrolysis of terminal non-reducing beta-D-galactose residues in beta-D-galactosides.</text>
        <dbReference type="EC" id="3.2.1.23"/>
    </reaction>
</comment>
<dbReference type="PANTHER" id="PTHR23421">
    <property type="entry name" value="BETA-GALACTOSIDASE RELATED"/>
    <property type="match status" value="1"/>
</dbReference>
<reference evidence="11" key="1">
    <citation type="journal article" date="2023" name="Mol. Phylogenet. Evol.">
        <title>Genome-scale phylogeny and comparative genomics of the fungal order Sordariales.</title>
        <authorList>
            <person name="Hensen N."/>
            <person name="Bonometti L."/>
            <person name="Westerberg I."/>
            <person name="Brannstrom I.O."/>
            <person name="Guillou S."/>
            <person name="Cros-Aarteil S."/>
            <person name="Calhoun S."/>
            <person name="Haridas S."/>
            <person name="Kuo A."/>
            <person name="Mondo S."/>
            <person name="Pangilinan J."/>
            <person name="Riley R."/>
            <person name="LaButti K."/>
            <person name="Andreopoulos B."/>
            <person name="Lipzen A."/>
            <person name="Chen C."/>
            <person name="Yan M."/>
            <person name="Daum C."/>
            <person name="Ng V."/>
            <person name="Clum A."/>
            <person name="Steindorff A."/>
            <person name="Ohm R.A."/>
            <person name="Martin F."/>
            <person name="Silar P."/>
            <person name="Natvig D.O."/>
            <person name="Lalanne C."/>
            <person name="Gautier V."/>
            <person name="Ament-Velasquez S.L."/>
            <person name="Kruys A."/>
            <person name="Hutchinson M.I."/>
            <person name="Powell A.J."/>
            <person name="Barry K."/>
            <person name="Miller A.N."/>
            <person name="Grigoriev I.V."/>
            <person name="Debuchy R."/>
            <person name="Gladieux P."/>
            <person name="Hiltunen Thoren M."/>
            <person name="Johannesson H."/>
        </authorList>
    </citation>
    <scope>NUCLEOTIDE SEQUENCE</scope>
    <source>
        <strain evidence="11">CBS 560.94</strain>
    </source>
</reference>
<dbReference type="GeneID" id="87863397"/>
<dbReference type="RefSeq" id="XP_062683987.1">
    <property type="nucleotide sequence ID" value="XM_062826243.1"/>
</dbReference>
<dbReference type="InterPro" id="IPR017853">
    <property type="entry name" value="GH"/>
</dbReference>